<evidence type="ECO:0000313" key="2">
    <source>
        <dbReference type="EMBL" id="ETN99047.1"/>
    </source>
</evidence>
<feature type="transmembrane region" description="Helical" evidence="1">
    <location>
        <begin position="79"/>
        <end position="102"/>
    </location>
</feature>
<dbReference type="Proteomes" id="UP000023152">
    <property type="component" value="Unassembled WGS sequence"/>
</dbReference>
<evidence type="ECO:0000313" key="3">
    <source>
        <dbReference type="Proteomes" id="UP000023152"/>
    </source>
</evidence>
<keyword evidence="1" id="KW-0812">Transmembrane</keyword>
<keyword evidence="1" id="KW-1133">Transmembrane helix</keyword>
<dbReference type="AlphaFoldDB" id="X6LAJ8"/>
<keyword evidence="1" id="KW-0472">Membrane</keyword>
<proteinExistence type="predicted"/>
<comment type="caution">
    <text evidence="2">The sequence shown here is derived from an EMBL/GenBank/DDBJ whole genome shotgun (WGS) entry which is preliminary data.</text>
</comment>
<evidence type="ECO:0000256" key="1">
    <source>
        <dbReference type="SAM" id="Phobius"/>
    </source>
</evidence>
<feature type="transmembrane region" description="Helical" evidence="1">
    <location>
        <begin position="205"/>
        <end position="228"/>
    </location>
</feature>
<organism evidence="2 3">
    <name type="scientific">Reticulomyxa filosa</name>
    <dbReference type="NCBI Taxonomy" id="46433"/>
    <lineage>
        <taxon>Eukaryota</taxon>
        <taxon>Sar</taxon>
        <taxon>Rhizaria</taxon>
        <taxon>Retaria</taxon>
        <taxon>Foraminifera</taxon>
        <taxon>Monothalamids</taxon>
        <taxon>Reticulomyxidae</taxon>
        <taxon>Reticulomyxa</taxon>
    </lineage>
</organism>
<name>X6LAJ8_RETFI</name>
<sequence>MNCLQMKTFYNKLLLNKSWQFCEKLCKHFFIFAHFDLFKQNKLVYQNIKKIKKQHYFHKKSDKRLVTVATSKVYRNLHFVLFLTNFFTSYLLQYCFNLIIFFQEESDSANVRTALTNGQSSTSKKSVRMNVSNSSQQHMIQTLYKSSGMTSSNECTSNAKDVIHLKFINDINKDLDGLAHGFFSQMYSHQLLQRFEYIFFQNITYLVYISSTDVVVIIIVLVMAFAIVTDMMTSSNKLHDESQQVCSPSEAIRRNCRKKRAAHQQTFYAGSWHYTYILHQQGMTKQSRCQSLKQTLGCLFIFFFVLVVSIVIDPKDHTWKVMLLFAKEYLTVCLLCLSKQRKDAVHFASTDLH</sequence>
<feature type="transmembrane region" description="Helical" evidence="1">
    <location>
        <begin position="295"/>
        <end position="312"/>
    </location>
</feature>
<dbReference type="EMBL" id="ASPP01045102">
    <property type="protein sequence ID" value="ETN99047.1"/>
    <property type="molecule type" value="Genomic_DNA"/>
</dbReference>
<protein>
    <submittedName>
        <fullName evidence="2">Uncharacterized protein</fullName>
    </submittedName>
</protein>
<keyword evidence="3" id="KW-1185">Reference proteome</keyword>
<reference evidence="2 3" key="1">
    <citation type="journal article" date="2013" name="Curr. Biol.">
        <title>The Genome of the Foraminiferan Reticulomyxa filosa.</title>
        <authorList>
            <person name="Glockner G."/>
            <person name="Hulsmann N."/>
            <person name="Schleicher M."/>
            <person name="Noegel A.A."/>
            <person name="Eichinger L."/>
            <person name="Gallinger C."/>
            <person name="Pawlowski J."/>
            <person name="Sierra R."/>
            <person name="Euteneuer U."/>
            <person name="Pillet L."/>
            <person name="Moustafa A."/>
            <person name="Platzer M."/>
            <person name="Groth M."/>
            <person name="Szafranski K."/>
            <person name="Schliwa M."/>
        </authorList>
    </citation>
    <scope>NUCLEOTIDE SEQUENCE [LARGE SCALE GENOMIC DNA]</scope>
</reference>
<gene>
    <name evidence="2" type="ORF">RFI_38443</name>
</gene>
<accession>X6LAJ8</accession>